<dbReference type="Proteomes" id="UP001501729">
    <property type="component" value="Unassembled WGS sequence"/>
</dbReference>
<evidence type="ECO:0000313" key="2">
    <source>
        <dbReference type="EMBL" id="GAA5043218.1"/>
    </source>
</evidence>
<gene>
    <name evidence="2" type="ORF">GCM10025751_07600</name>
</gene>
<dbReference type="AlphaFoldDB" id="A0AAV3UC73"/>
<protein>
    <submittedName>
        <fullName evidence="2">Uncharacterized protein</fullName>
    </submittedName>
</protein>
<accession>A0AAV3UC73</accession>
<evidence type="ECO:0000256" key="1">
    <source>
        <dbReference type="SAM" id="MobiDB-lite"/>
    </source>
</evidence>
<comment type="caution">
    <text evidence="2">The sequence shown here is derived from an EMBL/GenBank/DDBJ whole genome shotgun (WGS) entry which is preliminary data.</text>
</comment>
<sequence length="261" mass="28804">MDRNRLESFTKDVQNGVSRLESTFESSDSFEEVSVEATNLWELLDEGEDVLDELDLTNLPDIVDAGDVSKAIDVEDLPDAISKGDPKEAIDTVGLIRAIELRELWSSTDMRKLWREAREFDDAVSDFTGDSDDGDADDGMLSGMDAGIDADVGGPGIDTEMDSELYQSKIQSELHDSVESFREKLLETRNELATIKAENESKGNVGQPNSRNPTAVSTMGGSRPDMGKSTHFSTVPKETRYSSAPNSKRIYGTWFEEEDDA</sequence>
<dbReference type="EMBL" id="BAABKX010000001">
    <property type="protein sequence ID" value="GAA5043218.1"/>
    <property type="molecule type" value="Genomic_DNA"/>
</dbReference>
<feature type="compositionally biased region" description="Polar residues" evidence="1">
    <location>
        <begin position="202"/>
        <end position="220"/>
    </location>
</feature>
<reference evidence="2 3" key="1">
    <citation type="journal article" date="2019" name="Int. J. Syst. Evol. Microbiol.">
        <title>The Global Catalogue of Microorganisms (GCM) 10K type strain sequencing project: providing services to taxonomists for standard genome sequencing and annotation.</title>
        <authorList>
            <consortium name="The Broad Institute Genomics Platform"/>
            <consortium name="The Broad Institute Genome Sequencing Center for Infectious Disease"/>
            <person name="Wu L."/>
            <person name="Ma J."/>
        </authorList>
    </citation>
    <scope>NUCLEOTIDE SEQUENCE [LARGE SCALE GENOMIC DNA]</scope>
    <source>
        <strain evidence="2 3">JCM 17504</strain>
    </source>
</reference>
<feature type="region of interest" description="Disordered" evidence="1">
    <location>
        <begin position="198"/>
        <end position="261"/>
    </location>
</feature>
<keyword evidence="3" id="KW-1185">Reference proteome</keyword>
<name>A0AAV3UC73_9EURY</name>
<dbReference type="GeneID" id="68611309"/>
<evidence type="ECO:0000313" key="3">
    <source>
        <dbReference type="Proteomes" id="UP001501729"/>
    </source>
</evidence>
<organism evidence="2 3">
    <name type="scientific">Haladaptatus pallidirubidus</name>
    <dbReference type="NCBI Taxonomy" id="1008152"/>
    <lineage>
        <taxon>Archaea</taxon>
        <taxon>Methanobacteriati</taxon>
        <taxon>Methanobacteriota</taxon>
        <taxon>Stenosarchaea group</taxon>
        <taxon>Halobacteria</taxon>
        <taxon>Halobacteriales</taxon>
        <taxon>Haladaptataceae</taxon>
        <taxon>Haladaptatus</taxon>
    </lineage>
</organism>
<dbReference type="RefSeq" id="WP_227775554.1">
    <property type="nucleotide sequence ID" value="NZ_BAABKX010000001.1"/>
</dbReference>
<proteinExistence type="predicted"/>